<proteinExistence type="predicted"/>
<name>A0A8H7TXJ0_9APHY</name>
<accession>A0A8H7TXJ0</accession>
<protein>
    <submittedName>
        <fullName evidence="1">Uncharacterized protein</fullName>
    </submittedName>
</protein>
<reference evidence="1" key="1">
    <citation type="submission" date="2020-11" db="EMBL/GenBank/DDBJ databases">
        <authorList>
            <person name="Koelle M."/>
            <person name="Horta M.A.C."/>
            <person name="Nowrousian M."/>
            <person name="Ohm R.A."/>
            <person name="Benz P."/>
            <person name="Pilgard A."/>
        </authorList>
    </citation>
    <scope>NUCLEOTIDE SEQUENCE</scope>
    <source>
        <strain evidence="1">FPRL280</strain>
    </source>
</reference>
<dbReference type="AlphaFoldDB" id="A0A8H7TXJ0"/>
<organism evidence="1 2">
    <name type="scientific">Rhodonia placenta</name>
    <dbReference type="NCBI Taxonomy" id="104341"/>
    <lineage>
        <taxon>Eukaryota</taxon>
        <taxon>Fungi</taxon>
        <taxon>Dikarya</taxon>
        <taxon>Basidiomycota</taxon>
        <taxon>Agaricomycotina</taxon>
        <taxon>Agaricomycetes</taxon>
        <taxon>Polyporales</taxon>
        <taxon>Adustoporiaceae</taxon>
        <taxon>Rhodonia</taxon>
    </lineage>
</organism>
<dbReference type="EMBL" id="JADOXO010000810">
    <property type="protein sequence ID" value="KAF9800145.1"/>
    <property type="molecule type" value="Genomic_DNA"/>
</dbReference>
<comment type="caution">
    <text evidence="1">The sequence shown here is derived from an EMBL/GenBank/DDBJ whole genome shotgun (WGS) entry which is preliminary data.</text>
</comment>
<dbReference type="Proteomes" id="UP000639403">
    <property type="component" value="Unassembled WGS sequence"/>
</dbReference>
<sequence>MTSRSLHFTRISSRSNSCLIVSPTPLPLSLIASICRRDPPMNMNHPSRSPTFTPSAQRFCCAHPTGWSRCSLEWKRKKGAWSQKLWQKSGGWAMGSTSCIMGWRRRRAGLPTGIGELSSAT</sequence>
<evidence type="ECO:0000313" key="2">
    <source>
        <dbReference type="Proteomes" id="UP000639403"/>
    </source>
</evidence>
<reference evidence="1" key="2">
    <citation type="journal article" name="Front. Microbiol.">
        <title>Degradative Capacity of Two Strains of Rhodonia placenta: From Phenotype to Genotype.</title>
        <authorList>
            <person name="Kolle M."/>
            <person name="Horta M.A.C."/>
            <person name="Nowrousian M."/>
            <person name="Ohm R.A."/>
            <person name="Benz J.P."/>
            <person name="Pilgard A."/>
        </authorList>
    </citation>
    <scope>NUCLEOTIDE SEQUENCE</scope>
    <source>
        <strain evidence="1">FPRL280</strain>
    </source>
</reference>
<gene>
    <name evidence="1" type="ORF">IEO21_10428</name>
</gene>
<evidence type="ECO:0000313" key="1">
    <source>
        <dbReference type="EMBL" id="KAF9800145.1"/>
    </source>
</evidence>